<evidence type="ECO:0000256" key="1">
    <source>
        <dbReference type="SAM" id="Phobius"/>
    </source>
</evidence>
<dbReference type="AlphaFoldDB" id="A0AA88G845"/>
<dbReference type="EMBL" id="PYSW02000054">
    <property type="protein sequence ID" value="KAG2373485.1"/>
    <property type="molecule type" value="Genomic_DNA"/>
</dbReference>
<keyword evidence="1" id="KW-1133">Transmembrane helix</keyword>
<sequence>MEPIFPSFSSLQQRVSSFRKFSIKLPNASKLNLSNSLSPLNVFRKQYNQMIKAAPLLRYLTPLAILSLVISYLSGLREYNRNVEMNIPYDVYKFSIKVTKRMVQELIHLKNQHANIDLSNLELISHLMVNCFDNDHSRLMCQFMLNKYGNEIIKEVLNVSNKDQGQTARVSDEIFSNLFSKIDYSNAADEYFHQFVEQTPLTSSYLSHDWRYRLYRTLHKESSGDSLR</sequence>
<evidence type="ECO:0000313" key="2">
    <source>
        <dbReference type="EMBL" id="KAG2373485.1"/>
    </source>
</evidence>
<organism evidence="2 3">
    <name type="scientific">Naegleria lovaniensis</name>
    <name type="common">Amoeba</name>
    <dbReference type="NCBI Taxonomy" id="51637"/>
    <lineage>
        <taxon>Eukaryota</taxon>
        <taxon>Discoba</taxon>
        <taxon>Heterolobosea</taxon>
        <taxon>Tetramitia</taxon>
        <taxon>Eutetramitia</taxon>
        <taxon>Vahlkampfiidae</taxon>
        <taxon>Naegleria</taxon>
    </lineage>
</organism>
<accession>A0AA88G845</accession>
<keyword evidence="3" id="KW-1185">Reference proteome</keyword>
<dbReference type="RefSeq" id="XP_044542659.1">
    <property type="nucleotide sequence ID" value="XM_044687820.1"/>
</dbReference>
<name>A0AA88G845_NAELO</name>
<protein>
    <recommendedName>
        <fullName evidence="4">Transmembrane protein</fullName>
    </recommendedName>
</protein>
<evidence type="ECO:0008006" key="4">
    <source>
        <dbReference type="Google" id="ProtNLM"/>
    </source>
</evidence>
<dbReference type="GeneID" id="68104546"/>
<proteinExistence type="predicted"/>
<feature type="transmembrane region" description="Helical" evidence="1">
    <location>
        <begin position="56"/>
        <end position="75"/>
    </location>
</feature>
<keyword evidence="1" id="KW-0812">Transmembrane</keyword>
<comment type="caution">
    <text evidence="2">The sequence shown here is derived from an EMBL/GenBank/DDBJ whole genome shotgun (WGS) entry which is preliminary data.</text>
</comment>
<dbReference type="Proteomes" id="UP000816034">
    <property type="component" value="Unassembled WGS sequence"/>
</dbReference>
<keyword evidence="1" id="KW-0472">Membrane</keyword>
<evidence type="ECO:0000313" key="3">
    <source>
        <dbReference type="Proteomes" id="UP000816034"/>
    </source>
</evidence>
<gene>
    <name evidence="2" type="ORF">C9374_012092</name>
</gene>
<reference evidence="2 3" key="1">
    <citation type="journal article" date="2018" name="BMC Genomics">
        <title>The genome of Naegleria lovaniensis, the basis for a comparative approach to unravel pathogenicity factors of the human pathogenic amoeba N. fowleri.</title>
        <authorList>
            <person name="Liechti N."/>
            <person name="Schurch N."/>
            <person name="Bruggmann R."/>
            <person name="Wittwer M."/>
        </authorList>
    </citation>
    <scope>NUCLEOTIDE SEQUENCE [LARGE SCALE GENOMIC DNA]</scope>
    <source>
        <strain evidence="2 3">ATCC 30569</strain>
    </source>
</reference>